<proteinExistence type="predicted"/>
<dbReference type="Pfam" id="PF01261">
    <property type="entry name" value="AP_endonuc_2"/>
    <property type="match status" value="1"/>
</dbReference>
<dbReference type="InterPro" id="IPR013022">
    <property type="entry name" value="Xyl_isomerase-like_TIM-brl"/>
</dbReference>
<dbReference type="SUPFAM" id="SSF51658">
    <property type="entry name" value="Xylose isomerase-like"/>
    <property type="match status" value="1"/>
</dbReference>
<dbReference type="InterPro" id="IPR050312">
    <property type="entry name" value="IolE/XylAMocC-like"/>
</dbReference>
<accession>A0A412AZY7</accession>
<feature type="domain" description="Xylose isomerase-like TIM barrel" evidence="1">
    <location>
        <begin position="48"/>
        <end position="237"/>
    </location>
</feature>
<sequence length="291" mass="33794">MKLSVTPYTFHQEFYRGEMDVFHLIETIKCRYHLNAVDMWNPQLESITDEAYLKRVKAALDANDLIVNNYATDGANMWDPDPEIRKRNVEFYWQNAKAAEILGAKSVKIDTGSHYLRHFRFAWDKDPKIKERNYGTFAANPVEDDEYWDQMIYTDEMIEYFQKVLKEYCDRAANMGYDIYIENHWATMCVASELKKVMDACAHPNLGVLAHLGRWFKGDTLEAEKLVAPYTRYVHVDLGMAEGGIFEHGKPYLDAGFDGYWGIEYASEGENSYACAEYQLAAVKRFLSLKK</sequence>
<reference evidence="2 3" key="1">
    <citation type="submission" date="2018-08" db="EMBL/GenBank/DDBJ databases">
        <title>A genome reference for cultivated species of the human gut microbiota.</title>
        <authorList>
            <person name="Zou Y."/>
            <person name="Xue W."/>
            <person name="Luo G."/>
        </authorList>
    </citation>
    <scope>NUCLEOTIDE SEQUENCE [LARGE SCALE GENOMIC DNA]</scope>
    <source>
        <strain evidence="2 3">AF28-26</strain>
    </source>
</reference>
<evidence type="ECO:0000259" key="1">
    <source>
        <dbReference type="Pfam" id="PF01261"/>
    </source>
</evidence>
<dbReference type="InterPro" id="IPR036237">
    <property type="entry name" value="Xyl_isomerase-like_sf"/>
</dbReference>
<dbReference type="Gene3D" id="3.20.20.150">
    <property type="entry name" value="Divalent-metal-dependent TIM barrel enzymes"/>
    <property type="match status" value="1"/>
</dbReference>
<evidence type="ECO:0000313" key="2">
    <source>
        <dbReference type="EMBL" id="RGQ43668.1"/>
    </source>
</evidence>
<name>A0A412AZY7_9FIRM</name>
<protein>
    <recommendedName>
        <fullName evidence="1">Xylose isomerase-like TIM barrel domain-containing protein</fullName>
    </recommendedName>
</protein>
<dbReference type="Proteomes" id="UP000284751">
    <property type="component" value="Unassembled WGS sequence"/>
</dbReference>
<dbReference type="PANTHER" id="PTHR12110:SF53">
    <property type="entry name" value="BLR5974 PROTEIN"/>
    <property type="match status" value="1"/>
</dbReference>
<dbReference type="EMBL" id="QRTC01000005">
    <property type="protein sequence ID" value="RGQ43668.1"/>
    <property type="molecule type" value="Genomic_DNA"/>
</dbReference>
<dbReference type="PANTHER" id="PTHR12110">
    <property type="entry name" value="HYDROXYPYRUVATE ISOMERASE"/>
    <property type="match status" value="1"/>
</dbReference>
<gene>
    <name evidence="2" type="ORF">DWY99_02425</name>
</gene>
<evidence type="ECO:0000313" key="3">
    <source>
        <dbReference type="Proteomes" id="UP000284751"/>
    </source>
</evidence>
<organism evidence="2 3">
    <name type="scientific">[Clostridium] leptum</name>
    <dbReference type="NCBI Taxonomy" id="1535"/>
    <lineage>
        <taxon>Bacteria</taxon>
        <taxon>Bacillati</taxon>
        <taxon>Bacillota</taxon>
        <taxon>Clostridia</taxon>
        <taxon>Eubacteriales</taxon>
        <taxon>Oscillospiraceae</taxon>
        <taxon>Oscillospiraceae incertae sedis</taxon>
    </lineage>
</organism>
<dbReference type="AlphaFoldDB" id="A0A412AZY7"/>
<comment type="caution">
    <text evidence="2">The sequence shown here is derived from an EMBL/GenBank/DDBJ whole genome shotgun (WGS) entry which is preliminary data.</text>
</comment>